<dbReference type="CDD" id="cd06464">
    <property type="entry name" value="ACD_sHsps-like"/>
    <property type="match status" value="1"/>
</dbReference>
<dbReference type="Gene3D" id="2.60.40.790">
    <property type="match status" value="1"/>
</dbReference>
<evidence type="ECO:0000259" key="2">
    <source>
        <dbReference type="PROSITE" id="PS51203"/>
    </source>
</evidence>
<dbReference type="PROSITE" id="PS01031">
    <property type="entry name" value="SHSP"/>
    <property type="match status" value="1"/>
</dbReference>
<name>A0A0F9AA69_9ZZZZ</name>
<sequence>RSSKKESKKNIFIELEKAKDESGVMSTSRTGEVSDIKHEMEGQLTVDVYEDGDDIVVESTIAGVKSDNLEINITSDSVSIRGKREREKIIEDENYYYQECFWGKFSRSVILPEEVDPEASKAIMAKNGILVIRMPKLKKKKAKKVSVKLDE</sequence>
<dbReference type="InterPro" id="IPR008978">
    <property type="entry name" value="HSP20-like_chaperone"/>
</dbReference>
<evidence type="ECO:0000313" key="3">
    <source>
        <dbReference type="EMBL" id="KKK69151.1"/>
    </source>
</evidence>
<dbReference type="PANTHER" id="PTHR11527">
    <property type="entry name" value="HEAT-SHOCK PROTEIN 20 FAMILY MEMBER"/>
    <property type="match status" value="1"/>
</dbReference>
<feature type="domain" description="SHSP" evidence="1">
    <location>
        <begin position="37"/>
        <end position="150"/>
    </location>
</feature>
<evidence type="ECO:0000259" key="1">
    <source>
        <dbReference type="PROSITE" id="PS01031"/>
    </source>
</evidence>
<dbReference type="InterPro" id="IPR007052">
    <property type="entry name" value="CS_dom"/>
</dbReference>
<dbReference type="AlphaFoldDB" id="A0A0F9AA69"/>
<protein>
    <submittedName>
        <fullName evidence="3">Uncharacterized protein</fullName>
    </submittedName>
</protein>
<feature type="domain" description="CS" evidence="2">
    <location>
        <begin position="41"/>
        <end position="150"/>
    </location>
</feature>
<dbReference type="InterPro" id="IPR031107">
    <property type="entry name" value="Small_HSP"/>
</dbReference>
<dbReference type="EMBL" id="LAZR01058793">
    <property type="protein sequence ID" value="KKK69151.1"/>
    <property type="molecule type" value="Genomic_DNA"/>
</dbReference>
<dbReference type="InterPro" id="IPR002068">
    <property type="entry name" value="A-crystallin/Hsp20_dom"/>
</dbReference>
<organism evidence="3">
    <name type="scientific">marine sediment metagenome</name>
    <dbReference type="NCBI Taxonomy" id="412755"/>
    <lineage>
        <taxon>unclassified sequences</taxon>
        <taxon>metagenomes</taxon>
        <taxon>ecological metagenomes</taxon>
    </lineage>
</organism>
<gene>
    <name evidence="3" type="ORF">LCGC14_2936920</name>
</gene>
<dbReference type="Pfam" id="PF00011">
    <property type="entry name" value="HSP20"/>
    <property type="match status" value="1"/>
</dbReference>
<comment type="caution">
    <text evidence="3">The sequence shown here is derived from an EMBL/GenBank/DDBJ whole genome shotgun (WGS) entry which is preliminary data.</text>
</comment>
<reference evidence="3" key="1">
    <citation type="journal article" date="2015" name="Nature">
        <title>Complex archaea that bridge the gap between prokaryotes and eukaryotes.</title>
        <authorList>
            <person name="Spang A."/>
            <person name="Saw J.H."/>
            <person name="Jorgensen S.L."/>
            <person name="Zaremba-Niedzwiedzka K."/>
            <person name="Martijn J."/>
            <person name="Lind A.E."/>
            <person name="van Eijk R."/>
            <person name="Schleper C."/>
            <person name="Guy L."/>
            <person name="Ettema T.J."/>
        </authorList>
    </citation>
    <scope>NUCLEOTIDE SEQUENCE</scope>
</reference>
<dbReference type="SUPFAM" id="SSF49764">
    <property type="entry name" value="HSP20-like chaperones"/>
    <property type="match status" value="1"/>
</dbReference>
<dbReference type="PROSITE" id="PS51203">
    <property type="entry name" value="CS"/>
    <property type="match status" value="1"/>
</dbReference>
<accession>A0A0F9AA69</accession>
<proteinExistence type="predicted"/>
<feature type="non-terminal residue" evidence="3">
    <location>
        <position position="1"/>
    </location>
</feature>